<accession>A0A6B0USQ4</accession>
<evidence type="ECO:0000256" key="1">
    <source>
        <dbReference type="SAM" id="SignalP"/>
    </source>
</evidence>
<protein>
    <submittedName>
        <fullName evidence="2">Putative secreted protein</fullName>
    </submittedName>
</protein>
<evidence type="ECO:0000313" key="2">
    <source>
        <dbReference type="EMBL" id="MXU92745.1"/>
    </source>
</evidence>
<keyword evidence="1" id="KW-0732">Signal</keyword>
<reference evidence="2" key="1">
    <citation type="submission" date="2019-12" db="EMBL/GenBank/DDBJ databases">
        <title>An insight into the sialome of adult female Ixodes ricinus ticks feeding for 6 days.</title>
        <authorList>
            <person name="Perner J."/>
            <person name="Ribeiro J.M.C."/>
        </authorList>
    </citation>
    <scope>NUCLEOTIDE SEQUENCE</scope>
    <source>
        <strain evidence="2">Semi-engorged</strain>
        <tissue evidence="2">Salivary glands</tissue>
    </source>
</reference>
<sequence length="137" mass="15351">MHHLLWLHLTGIHLHQALGELEAPLVHFLDHLLISVHLLHELAEVGNSFGRFKLHLAGQVLHDSEVRTDVVRQTSEEAQLRDKVGVLRASHTSVLLPGTAHQQRLVHVTDVLVVVILVVLHVCDRPIAGFEGLLRIF</sequence>
<name>A0A6B0USQ4_IXORI</name>
<dbReference type="EMBL" id="GIFC01010662">
    <property type="protein sequence ID" value="MXU92745.1"/>
    <property type="molecule type" value="Transcribed_RNA"/>
</dbReference>
<feature type="signal peptide" evidence="1">
    <location>
        <begin position="1"/>
        <end position="19"/>
    </location>
</feature>
<organism evidence="2">
    <name type="scientific">Ixodes ricinus</name>
    <name type="common">Common tick</name>
    <name type="synonym">Acarus ricinus</name>
    <dbReference type="NCBI Taxonomy" id="34613"/>
    <lineage>
        <taxon>Eukaryota</taxon>
        <taxon>Metazoa</taxon>
        <taxon>Ecdysozoa</taxon>
        <taxon>Arthropoda</taxon>
        <taxon>Chelicerata</taxon>
        <taxon>Arachnida</taxon>
        <taxon>Acari</taxon>
        <taxon>Parasitiformes</taxon>
        <taxon>Ixodida</taxon>
        <taxon>Ixodoidea</taxon>
        <taxon>Ixodidae</taxon>
        <taxon>Ixodinae</taxon>
        <taxon>Ixodes</taxon>
    </lineage>
</organism>
<feature type="chain" id="PRO_5025414535" evidence="1">
    <location>
        <begin position="20"/>
        <end position="137"/>
    </location>
</feature>
<proteinExistence type="predicted"/>
<dbReference type="AlphaFoldDB" id="A0A6B0USQ4"/>